<comment type="caution">
    <text evidence="1">The sequence shown here is derived from an EMBL/GenBank/DDBJ whole genome shotgun (WGS) entry which is preliminary data.</text>
</comment>
<keyword evidence="2" id="KW-1185">Reference proteome</keyword>
<dbReference type="Proteomes" id="UP001165960">
    <property type="component" value="Unassembled WGS sequence"/>
</dbReference>
<name>A0ACC2TEG4_9FUNG</name>
<protein>
    <submittedName>
        <fullName evidence="1">Uncharacterized protein</fullName>
    </submittedName>
</protein>
<sequence>MASLAKHTSHSYDQAIKIDDNQVANQQQNNALIITPLPWRQVAILLVVRIGEPIAFTILFPFVYFMVKDFHVTDDETQIGYYVGLIASSFALAQTLTGIPWGILSDRIGRRPVIIMGLFGTAVNLFLFGLSKSLPWAIVTRTLCGLLNGNIGVVKSMMAELTDKTNRGFYSKFKLLINPAQGFSLLPMMFGLGSIVGPILGGFLSKPVEKYPWLFSGGMVTDFLTTFPYFLPCGLAASLLLMCAIFGLFFLEETMNLHAEAQPQAAVNEESQPLINSSVNNYGSQAQSSVSHSSIESEGIVEPPQGMFKAFFGGTSKNSWMTVLGYSGLSLQTVMMDELLPIWAASPYIYGGLNFSSSDIGTLMAFGGTSLLLIQFLLYTPIHRKLGSLLMFRLSFLFFIPTILLFPISSLLTHEGFKWLLWPVLIVLISARSGCGVFAFTSINILIAETCPNRKTLGMVNGIAQCSGSFMRALGPTLCGFAFSWSLSNDINFPLFKYSFTWIIIALMALTNHLIALQIRTSASPF</sequence>
<gene>
    <name evidence="1" type="ORF">DSO57_1022689</name>
</gene>
<organism evidence="1 2">
    <name type="scientific">Entomophthora muscae</name>
    <dbReference type="NCBI Taxonomy" id="34485"/>
    <lineage>
        <taxon>Eukaryota</taxon>
        <taxon>Fungi</taxon>
        <taxon>Fungi incertae sedis</taxon>
        <taxon>Zoopagomycota</taxon>
        <taxon>Entomophthoromycotina</taxon>
        <taxon>Entomophthoromycetes</taxon>
        <taxon>Entomophthorales</taxon>
        <taxon>Entomophthoraceae</taxon>
        <taxon>Entomophthora</taxon>
    </lineage>
</organism>
<evidence type="ECO:0000313" key="1">
    <source>
        <dbReference type="EMBL" id="KAJ9072870.1"/>
    </source>
</evidence>
<proteinExistence type="predicted"/>
<reference evidence="1" key="1">
    <citation type="submission" date="2022-04" db="EMBL/GenBank/DDBJ databases">
        <title>Genome of the entomopathogenic fungus Entomophthora muscae.</title>
        <authorList>
            <person name="Elya C."/>
            <person name="Lovett B.R."/>
            <person name="Lee E."/>
            <person name="Macias A.M."/>
            <person name="Hajek A.E."/>
            <person name="De Bivort B.L."/>
            <person name="Kasson M.T."/>
            <person name="De Fine Licht H.H."/>
            <person name="Stajich J.E."/>
        </authorList>
    </citation>
    <scope>NUCLEOTIDE SEQUENCE</scope>
    <source>
        <strain evidence="1">Berkeley</strain>
    </source>
</reference>
<accession>A0ACC2TEG4</accession>
<dbReference type="EMBL" id="QTSX02002955">
    <property type="protein sequence ID" value="KAJ9072870.1"/>
    <property type="molecule type" value="Genomic_DNA"/>
</dbReference>
<evidence type="ECO:0000313" key="2">
    <source>
        <dbReference type="Proteomes" id="UP001165960"/>
    </source>
</evidence>